<dbReference type="EMBL" id="OMOD01000134">
    <property type="protein sequence ID" value="SPF41910.1"/>
    <property type="molecule type" value="Genomic_DNA"/>
</dbReference>
<dbReference type="Proteomes" id="UP000238701">
    <property type="component" value="Unassembled WGS sequence"/>
</dbReference>
<dbReference type="Gene3D" id="2.40.10.220">
    <property type="entry name" value="predicted glycosyltransferase like domains"/>
    <property type="match status" value="2"/>
</dbReference>
<accession>A0A2U3KQM5</accession>
<proteinExistence type="predicted"/>
<dbReference type="AlphaFoldDB" id="A0A2U3KQM5"/>
<protein>
    <recommendedName>
        <fullName evidence="1">PilZ domain-containing protein</fullName>
    </recommendedName>
</protein>
<organism evidence="2 3">
    <name type="scientific">Candidatus Sulfotelmatobacter kueseliae</name>
    <dbReference type="NCBI Taxonomy" id="2042962"/>
    <lineage>
        <taxon>Bacteria</taxon>
        <taxon>Pseudomonadati</taxon>
        <taxon>Acidobacteriota</taxon>
        <taxon>Terriglobia</taxon>
        <taxon>Terriglobales</taxon>
        <taxon>Candidatus Korobacteraceae</taxon>
        <taxon>Candidatus Sulfotelmatobacter</taxon>
    </lineage>
</organism>
<dbReference type="GO" id="GO:0035438">
    <property type="term" value="F:cyclic-di-GMP binding"/>
    <property type="evidence" value="ECO:0007669"/>
    <property type="project" value="InterPro"/>
</dbReference>
<feature type="domain" description="PilZ" evidence="1">
    <location>
        <begin position="115"/>
        <end position="211"/>
    </location>
</feature>
<dbReference type="OrthoDB" id="121572at2"/>
<dbReference type="InterPro" id="IPR009875">
    <property type="entry name" value="PilZ_domain"/>
</dbReference>
<sequence>MGERREPRIQARLQVRIAGIDASGRPLLQMVTTRNISRQGALLEGIKSKLKLGEIVAITYKSSRARFRVIWVGDAGTERAGQIGIQSVEPDKCIWDTTTLPPMAVDMYTTPPTRERRQHRRVQCKLGAELHIEGAEGLVRAEVTNLSFGGCFVEMSALPEEKSRLKLIVWVNDSKLAVKGIVVNRRPGFGISVKFTEMSEEAQGQLRRFVQSHLGLRGK</sequence>
<name>A0A2U3KQM5_9BACT</name>
<dbReference type="SUPFAM" id="SSF141371">
    <property type="entry name" value="PilZ domain-like"/>
    <property type="match status" value="1"/>
</dbReference>
<dbReference type="Pfam" id="PF07238">
    <property type="entry name" value="PilZ"/>
    <property type="match status" value="1"/>
</dbReference>
<evidence type="ECO:0000313" key="3">
    <source>
        <dbReference type="Proteomes" id="UP000238701"/>
    </source>
</evidence>
<evidence type="ECO:0000313" key="2">
    <source>
        <dbReference type="EMBL" id="SPF41910.1"/>
    </source>
</evidence>
<gene>
    <name evidence="2" type="ORF">SBA1_400055</name>
</gene>
<reference evidence="3" key="1">
    <citation type="submission" date="2018-02" db="EMBL/GenBank/DDBJ databases">
        <authorList>
            <person name="Hausmann B."/>
        </authorList>
    </citation>
    <scope>NUCLEOTIDE SEQUENCE [LARGE SCALE GENOMIC DNA]</scope>
    <source>
        <strain evidence="3">Peat soil MAG SbA1</strain>
    </source>
</reference>
<evidence type="ECO:0000259" key="1">
    <source>
        <dbReference type="Pfam" id="PF07238"/>
    </source>
</evidence>